<proteinExistence type="predicted"/>
<name>A0ABV6ZUT5_9PROT</name>
<dbReference type="Gene3D" id="3.10.450.40">
    <property type="match status" value="1"/>
</dbReference>
<dbReference type="Pfam" id="PF03413">
    <property type="entry name" value="PepSY"/>
    <property type="match status" value="1"/>
</dbReference>
<sequence length="110" mass="12153">MMKTLITAAALLAGLMLGAAADALQYRQPPDDVRNRYTADEARNAVQSGQVLPALQVIRTVRQRYPQAEVIDAELEQGARPSYIIKILTEDGRRVDVVVDAQSGNILYER</sequence>
<dbReference type="EMBL" id="JBHRSV010000001">
    <property type="protein sequence ID" value="MFC2925159.1"/>
    <property type="molecule type" value="Genomic_DNA"/>
</dbReference>
<keyword evidence="4" id="KW-1185">Reference proteome</keyword>
<feature type="domain" description="PepSY" evidence="2">
    <location>
        <begin position="53"/>
        <end position="108"/>
    </location>
</feature>
<feature type="signal peptide" evidence="1">
    <location>
        <begin position="1"/>
        <end position="21"/>
    </location>
</feature>
<organism evidence="3 4">
    <name type="scientific">Hyphobacterium vulgare</name>
    <dbReference type="NCBI Taxonomy" id="1736751"/>
    <lineage>
        <taxon>Bacteria</taxon>
        <taxon>Pseudomonadati</taxon>
        <taxon>Pseudomonadota</taxon>
        <taxon>Alphaproteobacteria</taxon>
        <taxon>Maricaulales</taxon>
        <taxon>Maricaulaceae</taxon>
        <taxon>Hyphobacterium</taxon>
    </lineage>
</organism>
<comment type="caution">
    <text evidence="3">The sequence shown here is derived from an EMBL/GenBank/DDBJ whole genome shotgun (WGS) entry which is preliminary data.</text>
</comment>
<accession>A0ABV6ZUT5</accession>
<evidence type="ECO:0000256" key="1">
    <source>
        <dbReference type="SAM" id="SignalP"/>
    </source>
</evidence>
<feature type="chain" id="PRO_5047499346" evidence="1">
    <location>
        <begin position="22"/>
        <end position="110"/>
    </location>
</feature>
<dbReference type="InterPro" id="IPR025711">
    <property type="entry name" value="PepSY"/>
</dbReference>
<protein>
    <submittedName>
        <fullName evidence="3">PepSY domain-containing protein</fullName>
    </submittedName>
</protein>
<evidence type="ECO:0000313" key="4">
    <source>
        <dbReference type="Proteomes" id="UP001595379"/>
    </source>
</evidence>
<dbReference type="Proteomes" id="UP001595379">
    <property type="component" value="Unassembled WGS sequence"/>
</dbReference>
<reference evidence="4" key="1">
    <citation type="journal article" date="2019" name="Int. J. Syst. Evol. Microbiol.">
        <title>The Global Catalogue of Microorganisms (GCM) 10K type strain sequencing project: providing services to taxonomists for standard genome sequencing and annotation.</title>
        <authorList>
            <consortium name="The Broad Institute Genomics Platform"/>
            <consortium name="The Broad Institute Genome Sequencing Center for Infectious Disease"/>
            <person name="Wu L."/>
            <person name="Ma J."/>
        </authorList>
    </citation>
    <scope>NUCLEOTIDE SEQUENCE [LARGE SCALE GENOMIC DNA]</scope>
    <source>
        <strain evidence="4">KCTC 52487</strain>
    </source>
</reference>
<evidence type="ECO:0000313" key="3">
    <source>
        <dbReference type="EMBL" id="MFC2925159.1"/>
    </source>
</evidence>
<dbReference type="RefSeq" id="WP_343164038.1">
    <property type="nucleotide sequence ID" value="NZ_JBHRSV010000001.1"/>
</dbReference>
<evidence type="ECO:0000259" key="2">
    <source>
        <dbReference type="Pfam" id="PF03413"/>
    </source>
</evidence>
<keyword evidence="1" id="KW-0732">Signal</keyword>
<gene>
    <name evidence="3" type="ORF">ACFOOR_03475</name>
</gene>